<accession>A0ABV2J816</accession>
<comment type="caution">
    <text evidence="1">The sequence shown here is derived from an EMBL/GenBank/DDBJ whole genome shotgun (WGS) entry which is preliminary data.</text>
</comment>
<evidence type="ECO:0000313" key="1">
    <source>
        <dbReference type="EMBL" id="MET3616919.1"/>
    </source>
</evidence>
<sequence>MEEKSLAHKDNYKSQVLEFYKHIENLKDLDYLIHLIGFYSAPTINGLKIGSLINLKNTKRELINTWNENKKSIAEIFNLEFIELKSDKNSLLLYFYDNQRLKKKFENEQISSYLSGIGYEQNNNLNYYLMKLRENFQFSTPSEIGIFLDYPLLDVIDYNNKLKKCKYCGYWKCYNDVEGAKTTCQLYDISKMNYISKIINKKLPS</sequence>
<organism evidence="1 2">
    <name type="scientific">Peptoniphilus olsenii</name>
    <dbReference type="NCBI Taxonomy" id="411570"/>
    <lineage>
        <taxon>Bacteria</taxon>
        <taxon>Bacillati</taxon>
        <taxon>Bacillota</taxon>
        <taxon>Tissierellia</taxon>
        <taxon>Tissierellales</taxon>
        <taxon>Peptoniphilaceae</taxon>
        <taxon>Peptoniphilus</taxon>
    </lineage>
</organism>
<keyword evidence="2" id="KW-1185">Reference proteome</keyword>
<evidence type="ECO:0000313" key="2">
    <source>
        <dbReference type="Proteomes" id="UP001549162"/>
    </source>
</evidence>
<dbReference type="Pfam" id="PF12672">
    <property type="entry name" value="DUF3793"/>
    <property type="match status" value="1"/>
</dbReference>
<dbReference type="Proteomes" id="UP001549162">
    <property type="component" value="Unassembled WGS sequence"/>
</dbReference>
<dbReference type="InterPro" id="IPR024523">
    <property type="entry name" value="DUF3793"/>
</dbReference>
<protein>
    <recommendedName>
        <fullName evidence="3">DUF3793 family protein</fullName>
    </recommendedName>
</protein>
<proteinExistence type="predicted"/>
<name>A0ABV2J816_9FIRM</name>
<dbReference type="EMBL" id="JBEPMA010000002">
    <property type="protein sequence ID" value="MET3616919.1"/>
    <property type="molecule type" value="Genomic_DNA"/>
</dbReference>
<reference evidence="1 2" key="1">
    <citation type="submission" date="2024-06" db="EMBL/GenBank/DDBJ databases">
        <title>Genomic Encyclopedia of Type Strains, Phase IV (KMG-IV): sequencing the most valuable type-strain genomes for metagenomic binning, comparative biology and taxonomic classification.</title>
        <authorList>
            <person name="Goeker M."/>
        </authorList>
    </citation>
    <scope>NUCLEOTIDE SEQUENCE [LARGE SCALE GENOMIC DNA]</scope>
    <source>
        <strain evidence="1 2">DSM 21460</strain>
    </source>
</reference>
<evidence type="ECO:0008006" key="3">
    <source>
        <dbReference type="Google" id="ProtNLM"/>
    </source>
</evidence>
<gene>
    <name evidence="1" type="ORF">ABID14_000544</name>
</gene>